<dbReference type="PROSITE" id="PS51747">
    <property type="entry name" value="CYT_DCMP_DEAMINASES_2"/>
    <property type="match status" value="1"/>
</dbReference>
<keyword evidence="7" id="KW-1185">Reference proteome</keyword>
<dbReference type="CDD" id="cd01285">
    <property type="entry name" value="nucleoside_deaminase"/>
    <property type="match status" value="1"/>
</dbReference>
<dbReference type="InterPro" id="IPR002125">
    <property type="entry name" value="CMP_dCMP_dom"/>
</dbReference>
<dbReference type="Pfam" id="PF00383">
    <property type="entry name" value="dCMP_cyt_deam_1"/>
    <property type="match status" value="1"/>
</dbReference>
<evidence type="ECO:0000256" key="4">
    <source>
        <dbReference type="SAM" id="MobiDB-lite"/>
    </source>
</evidence>
<proteinExistence type="inferred from homology"/>
<dbReference type="PANTHER" id="PTHR11079:SF156">
    <property type="entry name" value="INACTIVE TRNA-SPECIFIC ADENOSINE DEAMINASE-LIKE PROTEIN 3-RELATED"/>
    <property type="match status" value="1"/>
</dbReference>
<evidence type="ECO:0000259" key="5">
    <source>
        <dbReference type="PROSITE" id="PS51747"/>
    </source>
</evidence>
<feature type="coiled-coil region" evidence="3">
    <location>
        <begin position="399"/>
        <end position="454"/>
    </location>
</feature>
<organism evidence="6 7">
    <name type="scientific">Paratrimastix pyriformis</name>
    <dbReference type="NCBI Taxonomy" id="342808"/>
    <lineage>
        <taxon>Eukaryota</taxon>
        <taxon>Metamonada</taxon>
        <taxon>Preaxostyla</taxon>
        <taxon>Paratrimastigidae</taxon>
        <taxon>Paratrimastix</taxon>
    </lineage>
</organism>
<feature type="domain" description="CMP/dCMP-type deaminase" evidence="5">
    <location>
        <begin position="171"/>
        <end position="331"/>
    </location>
</feature>
<name>A0ABQ8UH92_9EUKA</name>
<dbReference type="SUPFAM" id="SSF53927">
    <property type="entry name" value="Cytidine deaminase-like"/>
    <property type="match status" value="1"/>
</dbReference>
<dbReference type="Gene3D" id="3.40.140.10">
    <property type="entry name" value="Cytidine Deaminase, domain 2"/>
    <property type="match status" value="1"/>
</dbReference>
<dbReference type="EMBL" id="JAPMOS010000027">
    <property type="protein sequence ID" value="KAJ4458605.1"/>
    <property type="molecule type" value="Genomic_DNA"/>
</dbReference>
<accession>A0ABQ8UH92</accession>
<evidence type="ECO:0000256" key="2">
    <source>
        <dbReference type="ARBA" id="ARBA00038160"/>
    </source>
</evidence>
<comment type="similarity">
    <text evidence="2">Belongs to the cytidine and deoxycytidylate deaminase family. ADAT3 subfamily.</text>
</comment>
<gene>
    <name evidence="6" type="ORF">PAPYR_5573</name>
</gene>
<dbReference type="PANTHER" id="PTHR11079">
    <property type="entry name" value="CYTOSINE DEAMINASE FAMILY MEMBER"/>
    <property type="match status" value="1"/>
</dbReference>
<evidence type="ECO:0000313" key="6">
    <source>
        <dbReference type="EMBL" id="KAJ4458605.1"/>
    </source>
</evidence>
<keyword evidence="1" id="KW-0819">tRNA processing</keyword>
<keyword evidence="3" id="KW-0175">Coiled coil</keyword>
<feature type="region of interest" description="Disordered" evidence="4">
    <location>
        <begin position="1"/>
        <end position="27"/>
    </location>
</feature>
<dbReference type="Proteomes" id="UP001141327">
    <property type="component" value="Unassembled WGS sequence"/>
</dbReference>
<dbReference type="InterPro" id="IPR016193">
    <property type="entry name" value="Cytidine_deaminase-like"/>
</dbReference>
<evidence type="ECO:0000256" key="1">
    <source>
        <dbReference type="ARBA" id="ARBA00022694"/>
    </source>
</evidence>
<feature type="region of interest" description="Disordered" evidence="4">
    <location>
        <begin position="348"/>
        <end position="367"/>
    </location>
</feature>
<feature type="compositionally biased region" description="Basic residues" evidence="4">
    <location>
        <begin position="1"/>
        <end position="12"/>
    </location>
</feature>
<evidence type="ECO:0000313" key="7">
    <source>
        <dbReference type="Proteomes" id="UP001141327"/>
    </source>
</evidence>
<protein>
    <recommendedName>
        <fullName evidence="5">CMP/dCMP-type deaminase domain-containing protein</fullName>
    </recommendedName>
</protein>
<comment type="caution">
    <text evidence="6">The sequence shown here is derived from an EMBL/GenBank/DDBJ whole genome shotgun (WGS) entry which is preliminary data.</text>
</comment>
<reference evidence="6" key="1">
    <citation type="journal article" date="2022" name="bioRxiv">
        <title>Genomics of Preaxostyla Flagellates Illuminates Evolutionary Transitions and the Path Towards Mitochondrial Loss.</title>
        <authorList>
            <person name="Novak L.V.F."/>
            <person name="Treitli S.C."/>
            <person name="Pyrih J."/>
            <person name="Halakuc P."/>
            <person name="Pipaliya S.V."/>
            <person name="Vacek V."/>
            <person name="Brzon O."/>
            <person name="Soukal P."/>
            <person name="Eme L."/>
            <person name="Dacks J.B."/>
            <person name="Karnkowska A."/>
            <person name="Elias M."/>
            <person name="Hampl V."/>
        </authorList>
    </citation>
    <scope>NUCLEOTIDE SEQUENCE</scope>
    <source>
        <strain evidence="6">RCP-MX</strain>
    </source>
</reference>
<evidence type="ECO:0000256" key="3">
    <source>
        <dbReference type="SAM" id="Coils"/>
    </source>
</evidence>
<sequence length="516" mass="57169">MTEQQKRKKMRKNAPPPEDLEEIRPPPPPITSTVDALVFFAPPQAINKLIGILADLLPLPQHLKRVRKETKDATTFQILLGLIPSAFPPEIETLTPPYEMSNEQLYETLLPQCVRDTIFKLLSQPPTLVRLKVPARGALTPDELPILNSVWPVVLRKPAGLGDVDFGEDLARMRTHMQEAIRLSREAAVILGREHCDHAPMQCMAGVGALVVDPMTGRVLAQAHSGDLRMHPLRHAAMVAIEAVGVRTQTLSASLTAAHANPQEKNMALPYLCTDLDLYLSHEPCMMCAMGIVHSRFGRVFYGFSDPRGGALGSCALLHADPHINHRFSVWRGLVAPQDSCAMAPPKLQPGTRVPASAPTPKQQSDPYGDAIVAPLRIKGAPLPTVGYVPKKRRPREPATMIRELNDEEKQKLEKLEAEKDDAEAAVDAVAHAVAEEQNKRAREEEREEQLEAHAAATYDSLLTPAEREYQRRLKEREELTIAKKAVKSHRQRIEEFNAHLASLSEHHDIPKVGPG</sequence>